<name>A0AA97NUS4_PYRO3</name>
<dbReference type="AlphaFoldDB" id="A0AA97NUS4"/>
<gene>
    <name evidence="1" type="ORF">OOU_Y34scaffold00652g3</name>
</gene>
<dbReference type="Proteomes" id="UP000011086">
    <property type="component" value="Unassembled WGS sequence"/>
</dbReference>
<reference evidence="1" key="1">
    <citation type="journal article" date="2012" name="PLoS Genet.">
        <title>Comparative analysis of the genomes of two field isolates of the rice blast fungus Magnaporthe oryzae.</title>
        <authorList>
            <person name="Xue M."/>
            <person name="Yang J."/>
            <person name="Li Z."/>
            <person name="Hu S."/>
            <person name="Yao N."/>
            <person name="Dean R.A."/>
            <person name="Zhao W."/>
            <person name="Shen M."/>
            <person name="Zhang H."/>
            <person name="Li C."/>
            <person name="Liu L."/>
            <person name="Cao L."/>
            <person name="Xu X."/>
            <person name="Xing Y."/>
            <person name="Hsiang T."/>
            <person name="Zhang Z."/>
            <person name="Xu J.R."/>
            <person name="Peng Y.L."/>
        </authorList>
    </citation>
    <scope>NUCLEOTIDE SEQUENCE</scope>
    <source>
        <strain evidence="1">Y34</strain>
    </source>
</reference>
<protein>
    <submittedName>
        <fullName evidence="1">Uncharacterized protein</fullName>
    </submittedName>
</protein>
<accession>A0AA97NUS4</accession>
<proteinExistence type="predicted"/>
<sequence length="293" mass="31745">MCLLISGTGKQPGEWRIWAHWSSIGLVAIVGGDPGPSSGPGNDGGKRAASYDLVSVRFGNLNEVWKRLRGGQGECDGLPLDDFTTLRHATRCLSQTPREKGTTKSNKTMPEAWRMHHLGLGHVESHVYTLERLQNPALTVNVTSGPGNFIFGSYLGRANTQLGFGAALAPWLPNYPLGDHLTIVHGKQPRSQQCQLVAGDRHFLNPSTTKDLPTMQFSKITLAIVLYALGTAALPTASRCAGAPGRDVAATRGAKLQAREEDKPTPQYRCDKCEKEFVKGNDFFNHGGRGQCV</sequence>
<evidence type="ECO:0000313" key="1">
    <source>
        <dbReference type="EMBL" id="ELQ36588.1"/>
    </source>
</evidence>
<dbReference type="EMBL" id="JH793610">
    <property type="protein sequence ID" value="ELQ36588.1"/>
    <property type="molecule type" value="Genomic_DNA"/>
</dbReference>
<organism evidence="1">
    <name type="scientific">Pyricularia oryzae (strain Y34)</name>
    <name type="common">Rice blast fungus</name>
    <name type="synonym">Magnaporthe oryzae</name>
    <dbReference type="NCBI Taxonomy" id="1143189"/>
    <lineage>
        <taxon>Eukaryota</taxon>
        <taxon>Fungi</taxon>
        <taxon>Dikarya</taxon>
        <taxon>Ascomycota</taxon>
        <taxon>Pezizomycotina</taxon>
        <taxon>Sordariomycetes</taxon>
        <taxon>Sordariomycetidae</taxon>
        <taxon>Magnaporthales</taxon>
        <taxon>Pyriculariaceae</taxon>
        <taxon>Pyricularia</taxon>
    </lineage>
</organism>